<feature type="region of interest" description="Disordered" evidence="1">
    <location>
        <begin position="40"/>
        <end position="93"/>
    </location>
</feature>
<evidence type="ECO:0000313" key="3">
    <source>
        <dbReference type="Proteomes" id="UP000324748"/>
    </source>
</evidence>
<proteinExistence type="predicted"/>
<dbReference type="EMBL" id="VSWC01000053">
    <property type="protein sequence ID" value="KAA1101556.1"/>
    <property type="molecule type" value="Genomic_DNA"/>
</dbReference>
<feature type="region of interest" description="Disordered" evidence="1">
    <location>
        <begin position="1"/>
        <end position="23"/>
    </location>
</feature>
<name>A0A5B0PKG4_PUCGR</name>
<comment type="caution">
    <text evidence="2">The sequence shown here is derived from an EMBL/GenBank/DDBJ whole genome shotgun (WGS) entry which is preliminary data.</text>
</comment>
<keyword evidence="3" id="KW-1185">Reference proteome</keyword>
<dbReference type="Proteomes" id="UP000324748">
    <property type="component" value="Unassembled WGS sequence"/>
</dbReference>
<reference evidence="2 3" key="1">
    <citation type="submission" date="2019-05" db="EMBL/GenBank/DDBJ databases">
        <title>Emergence of the Ug99 lineage of the wheat stem rust pathogen through somatic hybridization.</title>
        <authorList>
            <person name="Li F."/>
            <person name="Upadhyaya N.M."/>
            <person name="Sperschneider J."/>
            <person name="Matny O."/>
            <person name="Nguyen-Phuc H."/>
            <person name="Mago R."/>
            <person name="Raley C."/>
            <person name="Miller M.E."/>
            <person name="Silverstein K.A.T."/>
            <person name="Henningsen E."/>
            <person name="Hirsch C.D."/>
            <person name="Visser B."/>
            <person name="Pretorius Z.A."/>
            <person name="Steffenson B.J."/>
            <person name="Schwessinger B."/>
            <person name="Dodds P.N."/>
            <person name="Figueroa M."/>
        </authorList>
    </citation>
    <scope>NUCLEOTIDE SEQUENCE [LARGE SCALE GENOMIC DNA]</scope>
    <source>
        <strain evidence="2">21-0</strain>
    </source>
</reference>
<sequence length="127" mass="14160">MCRLVPREGRSISCSRKPTRETGTKFTLRISPSSTNTVSIPDEIEILRPQTRVDATGPTRARSSRQGRSLQAHKVHTPRKPTPLHCTQSHSDHPSRAIHDCQCTVASPSRLSLLGLERDTSRKTLQL</sequence>
<evidence type="ECO:0000313" key="2">
    <source>
        <dbReference type="EMBL" id="KAA1101556.1"/>
    </source>
</evidence>
<feature type="compositionally biased region" description="Basic and acidic residues" evidence="1">
    <location>
        <begin position="1"/>
        <end position="10"/>
    </location>
</feature>
<accession>A0A5B0PKG4</accession>
<gene>
    <name evidence="2" type="ORF">PGT21_024278</name>
</gene>
<dbReference type="AlphaFoldDB" id="A0A5B0PKG4"/>
<evidence type="ECO:0000256" key="1">
    <source>
        <dbReference type="SAM" id="MobiDB-lite"/>
    </source>
</evidence>
<organism evidence="2 3">
    <name type="scientific">Puccinia graminis f. sp. tritici</name>
    <dbReference type="NCBI Taxonomy" id="56615"/>
    <lineage>
        <taxon>Eukaryota</taxon>
        <taxon>Fungi</taxon>
        <taxon>Dikarya</taxon>
        <taxon>Basidiomycota</taxon>
        <taxon>Pucciniomycotina</taxon>
        <taxon>Pucciniomycetes</taxon>
        <taxon>Pucciniales</taxon>
        <taxon>Pucciniaceae</taxon>
        <taxon>Puccinia</taxon>
    </lineage>
</organism>
<protein>
    <submittedName>
        <fullName evidence="2">Uncharacterized protein</fullName>
    </submittedName>
</protein>